<evidence type="ECO:0000259" key="1">
    <source>
        <dbReference type="Pfam" id="PF01844"/>
    </source>
</evidence>
<dbReference type="AlphaFoldDB" id="A0A1E5IU12"/>
<dbReference type="InterPro" id="IPR003615">
    <property type="entry name" value="HNH_nuc"/>
</dbReference>
<comment type="caution">
    <text evidence="2">The sequence shown here is derived from an EMBL/GenBank/DDBJ whole genome shotgun (WGS) entry which is preliminary data.</text>
</comment>
<reference evidence="2 3" key="1">
    <citation type="submission" date="2016-07" db="EMBL/GenBank/DDBJ databases">
        <title>Whole-genome of two Shewanella species isolated from a digestive organ of sea cucumber Apostichopus japonicus Selenka 1867.</title>
        <authorList>
            <person name="Hong H.-H."/>
            <person name="Choi H."/>
            <person name="Cheon S."/>
            <person name="Oh J.-S."/>
            <person name="Lee H.-G."/>
            <person name="Park C."/>
        </authorList>
    </citation>
    <scope>NUCLEOTIDE SEQUENCE [LARGE SCALE GENOMIC DNA]</scope>
    <source>
        <strain evidence="2 3">CSB03KR</strain>
    </source>
</reference>
<dbReference type="Pfam" id="PF01844">
    <property type="entry name" value="HNH"/>
    <property type="match status" value="1"/>
</dbReference>
<evidence type="ECO:0000313" key="3">
    <source>
        <dbReference type="Proteomes" id="UP000095230"/>
    </source>
</evidence>
<evidence type="ECO:0000313" key="2">
    <source>
        <dbReference type="EMBL" id="OEG73927.1"/>
    </source>
</evidence>
<dbReference type="STRING" id="23.BEL05_15560"/>
<dbReference type="InterPro" id="IPR002711">
    <property type="entry name" value="HNH"/>
</dbReference>
<organism evidence="2 3">
    <name type="scientific">Shewanella colwelliana</name>
    <name type="common">Alteromonas colwelliana</name>
    <dbReference type="NCBI Taxonomy" id="23"/>
    <lineage>
        <taxon>Bacteria</taxon>
        <taxon>Pseudomonadati</taxon>
        <taxon>Pseudomonadota</taxon>
        <taxon>Gammaproteobacteria</taxon>
        <taxon>Alteromonadales</taxon>
        <taxon>Shewanellaceae</taxon>
        <taxon>Shewanella</taxon>
    </lineage>
</organism>
<dbReference type="EMBL" id="MCBT01000033">
    <property type="protein sequence ID" value="OEG73927.1"/>
    <property type="molecule type" value="Genomic_DNA"/>
</dbReference>
<sequence length="129" mass="14579">MYPDEVPELLTGFIEGALKQVTINAYERDSKARKICIAKFGAICHVCDFDFKKTYGEVGKVFIHVHHKVDIATIGKSYQVDPINDLIPVCPNCHAMLHTETPAMSIDKLRLIIQTMRHKSFKHQACGTH</sequence>
<feature type="domain" description="HNH" evidence="1">
    <location>
        <begin position="44"/>
        <end position="99"/>
    </location>
</feature>
<dbReference type="GO" id="GO:0008270">
    <property type="term" value="F:zinc ion binding"/>
    <property type="evidence" value="ECO:0007669"/>
    <property type="project" value="InterPro"/>
</dbReference>
<dbReference type="Proteomes" id="UP000095230">
    <property type="component" value="Unassembled WGS sequence"/>
</dbReference>
<proteinExistence type="predicted"/>
<protein>
    <recommendedName>
        <fullName evidence="1">HNH domain-containing protein</fullName>
    </recommendedName>
</protein>
<dbReference type="GO" id="GO:0003676">
    <property type="term" value="F:nucleic acid binding"/>
    <property type="evidence" value="ECO:0007669"/>
    <property type="project" value="InterPro"/>
</dbReference>
<accession>A0A1E5IU12</accession>
<dbReference type="GO" id="GO:0004519">
    <property type="term" value="F:endonuclease activity"/>
    <property type="evidence" value="ECO:0007669"/>
    <property type="project" value="InterPro"/>
</dbReference>
<dbReference type="CDD" id="cd00085">
    <property type="entry name" value="HNHc"/>
    <property type="match status" value="1"/>
</dbReference>
<name>A0A1E5IU12_SHECO</name>
<gene>
    <name evidence="2" type="ORF">BEL05_15560</name>
</gene>